<comment type="function">
    <text evidence="4">ATP-dependent carboxylate-amine ligase which exhibits weak glutamate--cysteine ligase activity.</text>
</comment>
<dbReference type="InterPro" id="IPR050141">
    <property type="entry name" value="GCL_type2/YbdK_subfam"/>
</dbReference>
<gene>
    <name evidence="5" type="ORF">FNB15_00035</name>
</gene>
<evidence type="ECO:0000313" key="5">
    <source>
        <dbReference type="EMBL" id="QDO95769.1"/>
    </source>
</evidence>
<keyword evidence="1 4" id="KW-0436">Ligase</keyword>
<dbReference type="InterPro" id="IPR014746">
    <property type="entry name" value="Gln_synth/guanido_kin_cat_dom"/>
</dbReference>
<dbReference type="AlphaFoldDB" id="A0A516GW75"/>
<dbReference type="Pfam" id="PF04107">
    <property type="entry name" value="GCS2"/>
    <property type="match status" value="1"/>
</dbReference>
<dbReference type="GO" id="GO:0005524">
    <property type="term" value="F:ATP binding"/>
    <property type="evidence" value="ECO:0007669"/>
    <property type="project" value="UniProtKB-KW"/>
</dbReference>
<dbReference type="PANTHER" id="PTHR36510">
    <property type="entry name" value="GLUTAMATE--CYSTEINE LIGASE 2-RELATED"/>
    <property type="match status" value="1"/>
</dbReference>
<comment type="similarity">
    <text evidence="4">Belongs to the glutamate--cysteine ligase type 2 family. YbdK subfamily.</text>
</comment>
<dbReference type="EC" id="6.3.2.2" evidence="4"/>
<comment type="catalytic activity">
    <reaction evidence="4">
        <text>L-cysteine + L-glutamate + ATP = gamma-L-glutamyl-L-cysteine + ADP + phosphate + H(+)</text>
        <dbReference type="Rhea" id="RHEA:13285"/>
        <dbReference type="ChEBI" id="CHEBI:15378"/>
        <dbReference type="ChEBI" id="CHEBI:29985"/>
        <dbReference type="ChEBI" id="CHEBI:30616"/>
        <dbReference type="ChEBI" id="CHEBI:35235"/>
        <dbReference type="ChEBI" id="CHEBI:43474"/>
        <dbReference type="ChEBI" id="CHEBI:58173"/>
        <dbReference type="ChEBI" id="CHEBI:456216"/>
        <dbReference type="EC" id="6.3.2.2"/>
    </reaction>
</comment>
<dbReference type="InterPro" id="IPR006336">
    <property type="entry name" value="GCS2"/>
</dbReference>
<dbReference type="SUPFAM" id="SSF55931">
    <property type="entry name" value="Glutamine synthetase/guanido kinase"/>
    <property type="match status" value="1"/>
</dbReference>
<dbReference type="OrthoDB" id="9769628at2"/>
<name>A0A516GW75_9PROT</name>
<evidence type="ECO:0000256" key="2">
    <source>
        <dbReference type="ARBA" id="ARBA00022741"/>
    </source>
</evidence>
<dbReference type="HAMAP" id="MF_01609">
    <property type="entry name" value="Glu_cys_ligase_2"/>
    <property type="match status" value="1"/>
</dbReference>
<accession>A0A516GW75</accession>
<dbReference type="Gene3D" id="3.30.590.20">
    <property type="match status" value="1"/>
</dbReference>
<proteinExistence type="inferred from homology"/>
<protein>
    <recommendedName>
        <fullName evidence="4">Putative glutamate--cysteine ligase 2</fullName>
        <ecNumber evidence="4">6.3.2.2</ecNumber>
    </recommendedName>
    <alternativeName>
        <fullName evidence="4">Gamma-glutamylcysteine synthetase 2</fullName>
        <shortName evidence="4">GCS 2</shortName>
        <shortName evidence="4">Gamma-GCS 2</shortName>
    </alternativeName>
</protein>
<dbReference type="NCBIfam" id="NF010039">
    <property type="entry name" value="PRK13515.1"/>
    <property type="match status" value="1"/>
</dbReference>
<evidence type="ECO:0000256" key="4">
    <source>
        <dbReference type="HAMAP-Rule" id="MF_01609"/>
    </source>
</evidence>
<dbReference type="NCBIfam" id="TIGR02050">
    <property type="entry name" value="gshA_cyan_rel"/>
    <property type="match status" value="1"/>
</dbReference>
<keyword evidence="2 4" id="KW-0547">Nucleotide-binding</keyword>
<evidence type="ECO:0000313" key="6">
    <source>
        <dbReference type="Proteomes" id="UP000317496"/>
    </source>
</evidence>
<keyword evidence="3 4" id="KW-0067">ATP-binding</keyword>
<dbReference type="KEGG" id="fer:FNB15_00035"/>
<dbReference type="GO" id="GO:0004357">
    <property type="term" value="F:glutamate-cysteine ligase activity"/>
    <property type="evidence" value="ECO:0007669"/>
    <property type="project" value="UniProtKB-EC"/>
</dbReference>
<sequence>MGRTAGTLLPPHAGGIRCAGAGRDGCVTSFLSGGSVAEDFTIGIEEEHLLVDRATGALAIDPPAALLEECDTLAVGQINPEFLKCQIEIVTGVCRDMGEARADLVRLRSAIADVAGKHNLAPIAASTHPFAKWSEQKHTDRERYDRLAKDLAGVARRLIICGLHVHVGIADEDLRIDLMNQVSYFLPHLLALSTSSPFWQGEESGLHSYRLSVFDSLPRTGLPERLETWGEYQRLVNRLLQAGLIEDATKLWWDIRPSARYPTLELRITDVCTRVDDSITVAALFRCLLAALLRLKQKNQRWRIYANTLIDENRWLAQRYGAEGKLVDFGKGQAVPYAALVEELIELVREEAVQLGCLAEVERARGILSRGTSAQRQLQVYRAALESGADKPAALRAVVDWLIAETVNFQVPN</sequence>
<reference evidence="5 6" key="1">
    <citation type="submission" date="2019-07" db="EMBL/GenBank/DDBJ databases">
        <title>Genome sequencing for Ferrovibrio sp. K5.</title>
        <authorList>
            <person name="Park S.-J."/>
        </authorList>
    </citation>
    <scope>NUCLEOTIDE SEQUENCE [LARGE SCALE GENOMIC DNA]</scope>
    <source>
        <strain evidence="5 6">K5</strain>
    </source>
</reference>
<keyword evidence="6" id="KW-1185">Reference proteome</keyword>
<dbReference type="EMBL" id="CP041636">
    <property type="protein sequence ID" value="QDO95769.1"/>
    <property type="molecule type" value="Genomic_DNA"/>
</dbReference>
<evidence type="ECO:0000256" key="3">
    <source>
        <dbReference type="ARBA" id="ARBA00022840"/>
    </source>
</evidence>
<dbReference type="InterPro" id="IPR011793">
    <property type="entry name" value="YbdK"/>
</dbReference>
<dbReference type="Proteomes" id="UP000317496">
    <property type="component" value="Chromosome"/>
</dbReference>
<dbReference type="GO" id="GO:0042398">
    <property type="term" value="P:modified amino acid biosynthetic process"/>
    <property type="evidence" value="ECO:0007669"/>
    <property type="project" value="InterPro"/>
</dbReference>
<dbReference type="PANTHER" id="PTHR36510:SF1">
    <property type="entry name" value="GLUTAMATE--CYSTEINE LIGASE 2-RELATED"/>
    <property type="match status" value="1"/>
</dbReference>
<evidence type="ECO:0000256" key="1">
    <source>
        <dbReference type="ARBA" id="ARBA00022598"/>
    </source>
</evidence>
<organism evidence="5 6">
    <name type="scientific">Ferrovibrio terrae</name>
    <dbReference type="NCBI Taxonomy" id="2594003"/>
    <lineage>
        <taxon>Bacteria</taxon>
        <taxon>Pseudomonadati</taxon>
        <taxon>Pseudomonadota</taxon>
        <taxon>Alphaproteobacteria</taxon>
        <taxon>Rhodospirillales</taxon>
        <taxon>Rhodospirillaceae</taxon>
        <taxon>Ferrovibrio</taxon>
    </lineage>
</organism>